<feature type="compositionally biased region" description="Polar residues" evidence="13">
    <location>
        <begin position="78"/>
        <end position="87"/>
    </location>
</feature>
<dbReference type="Proteomes" id="UP000461585">
    <property type="component" value="Unassembled WGS sequence"/>
</dbReference>
<feature type="binding site" evidence="11">
    <location>
        <position position="288"/>
    </location>
    <ligand>
        <name>Mg(2+)</name>
        <dbReference type="ChEBI" id="CHEBI:18420"/>
    </ligand>
</feature>
<comment type="caution">
    <text evidence="14">The sequence shown here is derived from an EMBL/GenBank/DDBJ whole genome shotgun (WGS) entry which is preliminary data.</text>
</comment>
<dbReference type="PANTHER" id="PTHR30040">
    <property type="entry name" value="THIAMINE BIOSYNTHESIS LIPOPROTEIN APBE"/>
    <property type="match status" value="1"/>
</dbReference>
<comment type="subcellular location">
    <subcellularLocation>
        <location evidence="12">Cell inner membrane</location>
        <topology evidence="12">Lipid-anchor</topology>
        <orientation evidence="12">Periplasmic side</orientation>
    </subcellularLocation>
</comment>
<evidence type="ECO:0000256" key="8">
    <source>
        <dbReference type="ARBA" id="ARBA00031306"/>
    </source>
</evidence>
<keyword evidence="12" id="KW-0997">Cell inner membrane</keyword>
<reference evidence="14 15" key="1">
    <citation type="submission" date="2020-01" db="EMBL/GenBank/DDBJ databases">
        <title>Anaeroalcalibacter tamaniensis gen. nov., sp. nov., moderately halophilic strictly anaerobic fermenter bacterium from mud volcano of Taman peninsula.</title>
        <authorList>
            <person name="Frolova A."/>
            <person name="Merkel A.Y."/>
            <person name="Slobodkin A.I."/>
        </authorList>
    </citation>
    <scope>NUCLEOTIDE SEQUENCE [LARGE SCALE GENOMIC DNA]</scope>
    <source>
        <strain evidence="14 15">F-3ap</strain>
    </source>
</reference>
<keyword evidence="12" id="KW-1003">Cell membrane</keyword>
<dbReference type="SUPFAM" id="SSF143631">
    <property type="entry name" value="ApbE-like"/>
    <property type="match status" value="1"/>
</dbReference>
<evidence type="ECO:0000256" key="10">
    <source>
        <dbReference type="PIRNR" id="PIRNR006268"/>
    </source>
</evidence>
<evidence type="ECO:0000313" key="14">
    <source>
        <dbReference type="EMBL" id="NDL66563.1"/>
    </source>
</evidence>
<feature type="binding site" evidence="11">
    <location>
        <position position="174"/>
    </location>
    <ligand>
        <name>Mg(2+)</name>
        <dbReference type="ChEBI" id="CHEBI:18420"/>
    </ligand>
</feature>
<comment type="catalytic activity">
    <reaction evidence="9 10 12">
        <text>L-threonyl-[protein] + FAD = FMN-L-threonyl-[protein] + AMP + H(+)</text>
        <dbReference type="Rhea" id="RHEA:36847"/>
        <dbReference type="Rhea" id="RHEA-COMP:11060"/>
        <dbReference type="Rhea" id="RHEA-COMP:11061"/>
        <dbReference type="ChEBI" id="CHEBI:15378"/>
        <dbReference type="ChEBI" id="CHEBI:30013"/>
        <dbReference type="ChEBI" id="CHEBI:57692"/>
        <dbReference type="ChEBI" id="CHEBI:74257"/>
        <dbReference type="ChEBI" id="CHEBI:456215"/>
        <dbReference type="EC" id="2.7.1.180"/>
    </reaction>
</comment>
<dbReference type="Pfam" id="PF02424">
    <property type="entry name" value="ApbE"/>
    <property type="match status" value="1"/>
</dbReference>
<evidence type="ECO:0000256" key="3">
    <source>
        <dbReference type="ARBA" id="ARBA00022630"/>
    </source>
</evidence>
<dbReference type="PROSITE" id="PS51257">
    <property type="entry name" value="PROKAR_LIPOPROTEIN"/>
    <property type="match status" value="1"/>
</dbReference>
<comment type="function">
    <text evidence="12">Flavin transferase that catalyzes the transfer of the FMN moiety of FAD and its covalent binding to the hydroxyl group of a threonine residue in a target flavoprotein.</text>
</comment>
<evidence type="ECO:0000256" key="11">
    <source>
        <dbReference type="PIRSR" id="PIRSR006268-2"/>
    </source>
</evidence>
<dbReference type="PANTHER" id="PTHR30040:SF2">
    <property type="entry name" value="FAD:PROTEIN FMN TRANSFERASE"/>
    <property type="match status" value="1"/>
</dbReference>
<evidence type="ECO:0000256" key="4">
    <source>
        <dbReference type="ARBA" id="ARBA00022679"/>
    </source>
</evidence>
<evidence type="ECO:0000313" key="15">
    <source>
        <dbReference type="Proteomes" id="UP000461585"/>
    </source>
</evidence>
<keyword evidence="12" id="KW-0472">Membrane</keyword>
<accession>A0A7X5HTV6</accession>
<keyword evidence="6 10" id="KW-0274">FAD</keyword>
<keyword evidence="3 10" id="KW-0285">Flavoprotein</keyword>
<dbReference type="PIRSF" id="PIRSF006268">
    <property type="entry name" value="ApbE"/>
    <property type="match status" value="1"/>
</dbReference>
<organism evidence="14 15">
    <name type="scientific">Anaerotalea alkaliphila</name>
    <dbReference type="NCBI Taxonomy" id="2662126"/>
    <lineage>
        <taxon>Bacteria</taxon>
        <taxon>Bacillati</taxon>
        <taxon>Bacillota</taxon>
        <taxon>Clostridia</taxon>
        <taxon>Eubacteriales</taxon>
        <taxon>Anaerotalea</taxon>
    </lineage>
</organism>
<dbReference type="EC" id="2.7.1.180" evidence="1 10"/>
<dbReference type="RefSeq" id="WP_162369291.1">
    <property type="nucleotide sequence ID" value="NZ_JAAEEH010000003.1"/>
</dbReference>
<sequence>MGRHKRRAGGLLPGLLALLLLQGCVGQEVVVERSGFSLNTVVSIQIMDHGSEEMLDTIFERIRDIEDKMSATRESSDISRINGNPGSSGVPVSEDTYRVVERGLAFAEMTGGKFNIALGPVTGLWKIGTEDARVPSPEEIREALEHVDYRKVRMDPKERTIYLEDKGMRLDLGGIAKGYAADAVAEILREGKVKGAIVNLGGNVFAHGEKADGSPWKIGVQGPFKERNDYVGIVEVRNETIVTSGPYERSFEQDGVLYHHIMDNETGYPVDNGLASVTIVGKNSMDADGLSTAVYAMGLEAGMAFVEGMEGLECILITNDREVHLSNGIRERFSLKDQEYKIIQ</sequence>
<evidence type="ECO:0000256" key="7">
    <source>
        <dbReference type="ARBA" id="ARBA00022842"/>
    </source>
</evidence>
<dbReference type="InterPro" id="IPR024932">
    <property type="entry name" value="ApbE"/>
</dbReference>
<evidence type="ECO:0000256" key="1">
    <source>
        <dbReference type="ARBA" id="ARBA00011955"/>
    </source>
</evidence>
<proteinExistence type="inferred from homology"/>
<dbReference type="AlphaFoldDB" id="A0A7X5HTV6"/>
<comment type="similarity">
    <text evidence="10 12">Belongs to the ApbE family.</text>
</comment>
<evidence type="ECO:0000256" key="12">
    <source>
        <dbReference type="RuleBase" id="RU363002"/>
    </source>
</evidence>
<name>A0A7X5HTV6_9FIRM</name>
<gene>
    <name evidence="14" type="ORF">GXN74_02210</name>
</gene>
<keyword evidence="12" id="KW-0449">Lipoprotein</keyword>
<keyword evidence="5 10" id="KW-0479">Metal-binding</keyword>
<dbReference type="InterPro" id="IPR003374">
    <property type="entry name" value="ApbE-like_sf"/>
</dbReference>
<keyword evidence="4 10" id="KW-0808">Transferase</keyword>
<evidence type="ECO:0000256" key="2">
    <source>
        <dbReference type="ARBA" id="ARBA00016337"/>
    </source>
</evidence>
<dbReference type="Gene3D" id="3.10.520.10">
    <property type="entry name" value="ApbE-like domains"/>
    <property type="match status" value="1"/>
</dbReference>
<keyword evidence="15" id="KW-1185">Reference proteome</keyword>
<dbReference type="GO" id="GO:0046872">
    <property type="term" value="F:metal ion binding"/>
    <property type="evidence" value="ECO:0007669"/>
    <property type="project" value="UniProtKB-UniRule"/>
</dbReference>
<feature type="region of interest" description="Disordered" evidence="13">
    <location>
        <begin position="73"/>
        <end position="93"/>
    </location>
</feature>
<keyword evidence="7 10" id="KW-0460">Magnesium</keyword>
<evidence type="ECO:0000256" key="9">
    <source>
        <dbReference type="ARBA" id="ARBA00048540"/>
    </source>
</evidence>
<dbReference type="GO" id="GO:0005886">
    <property type="term" value="C:plasma membrane"/>
    <property type="evidence" value="ECO:0007669"/>
    <property type="project" value="UniProtKB-SubCell"/>
</dbReference>
<comment type="cofactor">
    <cofactor evidence="11">
        <name>Mg(2+)</name>
        <dbReference type="ChEBI" id="CHEBI:18420"/>
    </cofactor>
    <cofactor evidence="11">
        <name>Mn(2+)</name>
        <dbReference type="ChEBI" id="CHEBI:29035"/>
    </cofactor>
    <text evidence="11">Magnesium. Can also use manganese.</text>
</comment>
<dbReference type="EMBL" id="JAAEEH010000003">
    <property type="protein sequence ID" value="NDL66563.1"/>
    <property type="molecule type" value="Genomic_DNA"/>
</dbReference>
<evidence type="ECO:0000256" key="5">
    <source>
        <dbReference type="ARBA" id="ARBA00022723"/>
    </source>
</evidence>
<feature type="binding site" evidence="11">
    <location>
        <position position="292"/>
    </location>
    <ligand>
        <name>Mg(2+)</name>
        <dbReference type="ChEBI" id="CHEBI:18420"/>
    </ligand>
</feature>
<protein>
    <recommendedName>
        <fullName evidence="2 10">FAD:protein FMN transferase</fullName>
        <ecNumber evidence="1 10">2.7.1.180</ecNumber>
    </recommendedName>
    <alternativeName>
        <fullName evidence="8 10">Flavin transferase</fullName>
    </alternativeName>
</protein>
<dbReference type="GO" id="GO:0016740">
    <property type="term" value="F:transferase activity"/>
    <property type="evidence" value="ECO:0007669"/>
    <property type="project" value="UniProtKB-UniRule"/>
</dbReference>
<evidence type="ECO:0000256" key="6">
    <source>
        <dbReference type="ARBA" id="ARBA00022827"/>
    </source>
</evidence>
<evidence type="ECO:0000256" key="13">
    <source>
        <dbReference type="SAM" id="MobiDB-lite"/>
    </source>
</evidence>